<protein>
    <submittedName>
        <fullName evidence="2">Uncharacterized protein</fullName>
    </submittedName>
</protein>
<dbReference type="InParanoid" id="Q231E4"/>
<feature type="region of interest" description="Disordered" evidence="1">
    <location>
        <begin position="57"/>
        <end position="125"/>
    </location>
</feature>
<organism evidence="2 3">
    <name type="scientific">Tetrahymena thermophila (strain SB210)</name>
    <dbReference type="NCBI Taxonomy" id="312017"/>
    <lineage>
        <taxon>Eukaryota</taxon>
        <taxon>Sar</taxon>
        <taxon>Alveolata</taxon>
        <taxon>Ciliophora</taxon>
        <taxon>Intramacronucleata</taxon>
        <taxon>Oligohymenophorea</taxon>
        <taxon>Hymenostomatida</taxon>
        <taxon>Tetrahymenina</taxon>
        <taxon>Tetrahymenidae</taxon>
        <taxon>Tetrahymena</taxon>
    </lineage>
</organism>
<dbReference type="Proteomes" id="UP000009168">
    <property type="component" value="Unassembled WGS sequence"/>
</dbReference>
<dbReference type="GeneID" id="7847124"/>
<feature type="compositionally biased region" description="Acidic residues" evidence="1">
    <location>
        <begin position="653"/>
        <end position="662"/>
    </location>
</feature>
<feature type="compositionally biased region" description="Basic and acidic residues" evidence="1">
    <location>
        <begin position="107"/>
        <end position="116"/>
    </location>
</feature>
<accession>Q231E4</accession>
<sequence length="1066" mass="126225">MQTKKMRGRFQKDSKEQIKFQQNYFQEVSKIVELSKHKQQSRLFDNIHFQTEQENYNPITNNLSDNQQLDESFRSSNSSTERNIKSLNNDERIQDVEISSESEMVDEDKKIEDKSDSNNCDNNESDYEFNEQEIINEFENSNKYEQDYDYDYGQQINQEKLSGEVQKQKEKSSMKKQSKEDILIEELKQKIDYYKFNKEQYLNILKDFKLLETDQIKTNQIQLENNGSQILCDNHQDIDDIKYKAILFMNQVFNKQYNRINLEYQTKDIINTMSLEEGDSNSSIYRSCQMYQFFSNQEIDGLNYFEFSESTLKQPDQFKINLQEKLSNEKRLNFINFELVGQINKKFIEKIDSNELIFDLMPSTVDTKVITLYFDINNMLSILLAANCIASTFNFNIVNIQGDGYLKKQERNTYQTYLQLLFDSIIQQRAIQSFQIQNIPFFAKPFIKSLQNIDLGFTYIQNLSIQSSICEQEQLSLLNILSQLPYLSSLDSTRFILDTAEKIQAFNSVVRKLVSADIRIDYLPKNFDFVFQFENLKYLKIILGIQKLQITNRKIDNFFKSISSCSSLKLLVVNFYLTNYNKQNKSKKNEKNRSDQEQMYDNNEDDDIESEGYVDDQDENYDQDEYQDCQQEDYDDNGSNYSDQEDSDKQEKELEEEEEEEIMQDEIIENYQNGLKNNQSYKLLNHLNNLKELHEIDLDIEISQLLADNLLEFLQKNKFLKKFCLKSNENFTTNQYYQAFLYEFKQIKSARVDFKNILGIIGCQQNLEMVNLKLGNYQIQYQKCNQVENSSKMHLQQKVQSDMLNMYNPIFFKLSNLIEFKYDSNNKNMKTHEQLNLLLSSLQASEKLQKISINIQDTQNYESEITGVITPINQECLLFQKLNNFRFLNDLQLSIKFDETLFNSLSELILANKNIRIINLQGDNNYNQTYREQNCKGYGNLIRSLSTSFLQSVTVNFLFSCNNNNFYKKFDLKKQEELKEKHIKEIENEIVNPLIDFIENKSRKLKNLTFFEQLDNELHNKIILGSLLKDIQPIKIEFNKIMKMQLSTSENLKSLYQQCLDKMVIA</sequence>
<evidence type="ECO:0000313" key="2">
    <source>
        <dbReference type="EMBL" id="EAR91095.2"/>
    </source>
</evidence>
<proteinExistence type="predicted"/>
<dbReference type="KEGG" id="tet:TTHERM_00430160"/>
<dbReference type="HOGENOM" id="CLU_289276_0_0_1"/>
<feature type="region of interest" description="Disordered" evidence="1">
    <location>
        <begin position="630"/>
        <end position="662"/>
    </location>
</feature>
<dbReference type="STRING" id="312017.Q231E4"/>
<keyword evidence="3" id="KW-1185">Reference proteome</keyword>
<feature type="compositionally biased region" description="Acidic residues" evidence="1">
    <location>
        <begin position="602"/>
        <end position="614"/>
    </location>
</feature>
<dbReference type="AlphaFoldDB" id="Q231E4"/>
<evidence type="ECO:0000313" key="3">
    <source>
        <dbReference type="Proteomes" id="UP000009168"/>
    </source>
</evidence>
<gene>
    <name evidence="2" type="ORF">TTHERM_00430160</name>
</gene>
<feature type="region of interest" description="Disordered" evidence="1">
    <location>
        <begin position="584"/>
        <end position="614"/>
    </location>
</feature>
<name>Q231E4_TETTS</name>
<feature type="compositionally biased region" description="Polar residues" evidence="1">
    <location>
        <begin position="57"/>
        <end position="81"/>
    </location>
</feature>
<feature type="compositionally biased region" description="Basic and acidic residues" evidence="1">
    <location>
        <begin position="587"/>
        <end position="596"/>
    </location>
</feature>
<evidence type="ECO:0000256" key="1">
    <source>
        <dbReference type="SAM" id="MobiDB-lite"/>
    </source>
</evidence>
<feature type="compositionally biased region" description="Basic and acidic residues" evidence="1">
    <location>
        <begin position="82"/>
        <end position="95"/>
    </location>
</feature>
<reference evidence="3" key="1">
    <citation type="journal article" date="2006" name="PLoS Biol.">
        <title>Macronuclear genome sequence of the ciliate Tetrahymena thermophila, a model eukaryote.</title>
        <authorList>
            <person name="Eisen J.A."/>
            <person name="Coyne R.S."/>
            <person name="Wu M."/>
            <person name="Wu D."/>
            <person name="Thiagarajan M."/>
            <person name="Wortman J.R."/>
            <person name="Badger J.H."/>
            <person name="Ren Q."/>
            <person name="Amedeo P."/>
            <person name="Jones K.M."/>
            <person name="Tallon L.J."/>
            <person name="Delcher A.L."/>
            <person name="Salzberg S.L."/>
            <person name="Silva J.C."/>
            <person name="Haas B.J."/>
            <person name="Majoros W.H."/>
            <person name="Farzad M."/>
            <person name="Carlton J.M."/>
            <person name="Smith R.K. Jr."/>
            <person name="Garg J."/>
            <person name="Pearlman R.E."/>
            <person name="Karrer K.M."/>
            <person name="Sun L."/>
            <person name="Manning G."/>
            <person name="Elde N.C."/>
            <person name="Turkewitz A.P."/>
            <person name="Asai D.J."/>
            <person name="Wilkes D.E."/>
            <person name="Wang Y."/>
            <person name="Cai H."/>
            <person name="Collins K."/>
            <person name="Stewart B.A."/>
            <person name="Lee S.R."/>
            <person name="Wilamowska K."/>
            <person name="Weinberg Z."/>
            <person name="Ruzzo W.L."/>
            <person name="Wloga D."/>
            <person name="Gaertig J."/>
            <person name="Frankel J."/>
            <person name="Tsao C.-C."/>
            <person name="Gorovsky M.A."/>
            <person name="Keeling P.J."/>
            <person name="Waller R.F."/>
            <person name="Patron N.J."/>
            <person name="Cherry J.M."/>
            <person name="Stover N.A."/>
            <person name="Krieger C.J."/>
            <person name="del Toro C."/>
            <person name="Ryder H.F."/>
            <person name="Williamson S.C."/>
            <person name="Barbeau R.A."/>
            <person name="Hamilton E.P."/>
            <person name="Orias E."/>
        </authorList>
    </citation>
    <scope>NUCLEOTIDE SEQUENCE [LARGE SCALE GENOMIC DNA]</scope>
    <source>
        <strain evidence="3">SB210</strain>
    </source>
</reference>
<dbReference type="RefSeq" id="XP_001011340.2">
    <property type="nucleotide sequence ID" value="XM_001011340.2"/>
</dbReference>
<dbReference type="EMBL" id="GG662532">
    <property type="protein sequence ID" value="EAR91095.2"/>
    <property type="molecule type" value="Genomic_DNA"/>
</dbReference>